<dbReference type="OrthoDB" id="411785at2759"/>
<evidence type="ECO:0000313" key="5">
    <source>
        <dbReference type="Proteomes" id="UP001152797"/>
    </source>
</evidence>
<reference evidence="2" key="1">
    <citation type="submission" date="2022-10" db="EMBL/GenBank/DDBJ databases">
        <authorList>
            <person name="Chen Y."/>
            <person name="Dougan E. K."/>
            <person name="Chan C."/>
            <person name="Rhodes N."/>
            <person name="Thang M."/>
        </authorList>
    </citation>
    <scope>NUCLEOTIDE SEQUENCE</scope>
</reference>
<evidence type="ECO:0000313" key="2">
    <source>
        <dbReference type="EMBL" id="CAI3998229.1"/>
    </source>
</evidence>
<dbReference type="EMBL" id="CAMXCT020002447">
    <property type="protein sequence ID" value="CAL1151604.1"/>
    <property type="molecule type" value="Genomic_DNA"/>
</dbReference>
<dbReference type="AlphaFoldDB" id="A0A9P1CV02"/>
<feature type="domain" description="Methyltransferase type 11" evidence="1">
    <location>
        <begin position="23"/>
        <end position="64"/>
    </location>
</feature>
<evidence type="ECO:0000313" key="4">
    <source>
        <dbReference type="EMBL" id="CAL4785541.1"/>
    </source>
</evidence>
<dbReference type="Pfam" id="PF08241">
    <property type="entry name" value="Methyltransf_11"/>
    <property type="match status" value="1"/>
</dbReference>
<protein>
    <submittedName>
        <fullName evidence="4">EEF1A lysine and N-terminal methyltransferase (Methyltransferase-like protein 13)</fullName>
    </submittedName>
</protein>
<dbReference type="GO" id="GO:0032259">
    <property type="term" value="P:methylation"/>
    <property type="evidence" value="ECO:0007669"/>
    <property type="project" value="UniProtKB-KW"/>
</dbReference>
<dbReference type="InterPro" id="IPR013216">
    <property type="entry name" value="Methyltransf_11"/>
</dbReference>
<reference evidence="3" key="2">
    <citation type="submission" date="2024-04" db="EMBL/GenBank/DDBJ databases">
        <authorList>
            <person name="Chen Y."/>
            <person name="Shah S."/>
            <person name="Dougan E. K."/>
            <person name="Thang M."/>
            <person name="Chan C."/>
        </authorList>
    </citation>
    <scope>NUCLEOTIDE SEQUENCE [LARGE SCALE GENOMIC DNA]</scope>
</reference>
<dbReference type="Proteomes" id="UP001152797">
    <property type="component" value="Unassembled WGS sequence"/>
</dbReference>
<keyword evidence="4" id="KW-0808">Transferase</keyword>
<keyword evidence="5" id="KW-1185">Reference proteome</keyword>
<dbReference type="CDD" id="cd02440">
    <property type="entry name" value="AdoMet_MTases"/>
    <property type="match status" value="1"/>
</dbReference>
<organism evidence="2">
    <name type="scientific">Cladocopium goreaui</name>
    <dbReference type="NCBI Taxonomy" id="2562237"/>
    <lineage>
        <taxon>Eukaryota</taxon>
        <taxon>Sar</taxon>
        <taxon>Alveolata</taxon>
        <taxon>Dinophyceae</taxon>
        <taxon>Suessiales</taxon>
        <taxon>Symbiodiniaceae</taxon>
        <taxon>Cladocopium</taxon>
    </lineage>
</organism>
<accession>A0A9P1CV02</accession>
<feature type="non-terminal residue" evidence="2">
    <location>
        <position position="1"/>
    </location>
</feature>
<dbReference type="Gene3D" id="3.40.50.150">
    <property type="entry name" value="Vaccinia Virus protein VP39"/>
    <property type="match status" value="1"/>
</dbReference>
<evidence type="ECO:0000259" key="1">
    <source>
        <dbReference type="Pfam" id="PF08241"/>
    </source>
</evidence>
<dbReference type="EMBL" id="CAMXCT010002447">
    <property type="protein sequence ID" value="CAI3998229.1"/>
    <property type="molecule type" value="Genomic_DNA"/>
</dbReference>
<dbReference type="EMBL" id="CAMXCT030002447">
    <property type="protein sequence ID" value="CAL4785541.1"/>
    <property type="molecule type" value="Genomic_DNA"/>
</dbReference>
<name>A0A9P1CV02_9DINO</name>
<dbReference type="SUPFAM" id="SSF53335">
    <property type="entry name" value="S-adenosyl-L-methionine-dependent methyltransferases"/>
    <property type="match status" value="1"/>
</dbReference>
<gene>
    <name evidence="2" type="ORF">C1SCF055_LOCUS24546</name>
</gene>
<comment type="caution">
    <text evidence="2">The sequence shown here is derived from an EMBL/GenBank/DDBJ whole genome shotgun (WGS) entry which is preliminary data.</text>
</comment>
<evidence type="ECO:0000313" key="3">
    <source>
        <dbReference type="EMBL" id="CAL1151604.1"/>
    </source>
</evidence>
<keyword evidence="4" id="KW-0489">Methyltransferase</keyword>
<proteinExistence type="predicted"/>
<sequence length="73" mass="8319">DLRPLLLALLQLDEPQRASLRVLHVGCGTSNVTEGLWKDHFRQITNIDFSEGVIKLMEQRWKQNNGDESGLAF</sequence>
<dbReference type="GO" id="GO:0008757">
    <property type="term" value="F:S-adenosylmethionine-dependent methyltransferase activity"/>
    <property type="evidence" value="ECO:0007669"/>
    <property type="project" value="InterPro"/>
</dbReference>
<dbReference type="InterPro" id="IPR029063">
    <property type="entry name" value="SAM-dependent_MTases_sf"/>
</dbReference>